<protein>
    <submittedName>
        <fullName evidence="2">Amidohydrolase family protein</fullName>
    </submittedName>
</protein>
<evidence type="ECO:0000313" key="2">
    <source>
        <dbReference type="EMBL" id="MBO0903757.1"/>
    </source>
</evidence>
<dbReference type="SUPFAM" id="SSF51556">
    <property type="entry name" value="Metallo-dependent hydrolases"/>
    <property type="match status" value="1"/>
</dbReference>
<dbReference type="RefSeq" id="WP_207350392.1">
    <property type="nucleotide sequence ID" value="NZ_JAFMPY010000007.1"/>
</dbReference>
<evidence type="ECO:0000259" key="1">
    <source>
        <dbReference type="Pfam" id="PF04909"/>
    </source>
</evidence>
<dbReference type="Pfam" id="PF04909">
    <property type="entry name" value="Amidohydro_2"/>
    <property type="match status" value="1"/>
</dbReference>
<dbReference type="InterPro" id="IPR032466">
    <property type="entry name" value="Metal_Hydrolase"/>
</dbReference>
<gene>
    <name evidence="2" type="ORF">J1C47_08885</name>
</gene>
<dbReference type="PANTHER" id="PTHR35563">
    <property type="entry name" value="BARREL METAL-DEPENDENT HYDROLASE, PUTATIVE (AFU_ORTHOLOGUE AFUA_1G16240)-RELATED"/>
    <property type="match status" value="1"/>
</dbReference>
<dbReference type="PANTHER" id="PTHR35563:SF2">
    <property type="entry name" value="BARREL METAL-DEPENDENT HYDROLASE, PUTATIVE (AFU_ORTHOLOGUE AFUA_1G16240)-RELATED"/>
    <property type="match status" value="1"/>
</dbReference>
<comment type="caution">
    <text evidence="2">The sequence shown here is derived from an EMBL/GenBank/DDBJ whole genome shotgun (WGS) entry which is preliminary data.</text>
</comment>
<keyword evidence="3" id="KW-1185">Reference proteome</keyword>
<reference evidence="2 3" key="1">
    <citation type="submission" date="2021-03" db="EMBL/GenBank/DDBJ databases">
        <title>Whole genome sequence of Jiella sp. MQZ13P-4.</title>
        <authorList>
            <person name="Tuo L."/>
        </authorList>
    </citation>
    <scope>NUCLEOTIDE SEQUENCE [LARGE SCALE GENOMIC DNA]</scope>
    <source>
        <strain evidence="2 3">MQZ13P-4</strain>
    </source>
</reference>
<dbReference type="Gene3D" id="3.20.20.140">
    <property type="entry name" value="Metal-dependent hydrolases"/>
    <property type="match status" value="1"/>
</dbReference>
<dbReference type="EMBL" id="JAFMPY010000007">
    <property type="protein sequence ID" value="MBO0903757.1"/>
    <property type="molecule type" value="Genomic_DNA"/>
</dbReference>
<dbReference type="InterPro" id="IPR052358">
    <property type="entry name" value="Aro_Compnd_Degr_Hydrolases"/>
</dbReference>
<name>A0ABS3J3T1_9HYPH</name>
<evidence type="ECO:0000313" key="3">
    <source>
        <dbReference type="Proteomes" id="UP000664288"/>
    </source>
</evidence>
<proteinExistence type="predicted"/>
<organism evidence="2 3">
    <name type="scientific">Jiella sonneratiae</name>
    <dbReference type="NCBI Taxonomy" id="2816856"/>
    <lineage>
        <taxon>Bacteria</taxon>
        <taxon>Pseudomonadati</taxon>
        <taxon>Pseudomonadota</taxon>
        <taxon>Alphaproteobacteria</taxon>
        <taxon>Hyphomicrobiales</taxon>
        <taxon>Aurantimonadaceae</taxon>
        <taxon>Jiella</taxon>
    </lineage>
</organism>
<feature type="domain" description="Amidohydrolase-related" evidence="1">
    <location>
        <begin position="23"/>
        <end position="289"/>
    </location>
</feature>
<dbReference type="Proteomes" id="UP000664288">
    <property type="component" value="Unassembled WGS sequence"/>
</dbReference>
<accession>A0ABS3J3T1</accession>
<sequence>MPDYYPFDPEPRRPVRLPPPKSCDSQFHVLGDPAVYPTRPGAAYHMPSATWERARHVHAQLGIERGIIVQTTTYGADHRVVLDGLKALGPNYKGCANALVFGERDDAYLEELDAAGINGARFSFRAALGAVLDDAAFDRAVGKLTDLGWYMKVQPEQTGIAGSLDRLRDLTLPVLIDHMGRVDAAKGEDDPSFRALLDLLDKGNFWVMLSLGEKISKTGAPFDDVVPLARKLIVHAPDRVVWATDWPHPVSKQQPPNDADLLELLYRYAPEEADLTRILVDNPAKLFGFA</sequence>
<dbReference type="InterPro" id="IPR006680">
    <property type="entry name" value="Amidohydro-rel"/>
</dbReference>